<evidence type="ECO:0000259" key="13">
    <source>
        <dbReference type="PROSITE" id="PS50893"/>
    </source>
</evidence>
<evidence type="ECO:0000256" key="4">
    <source>
        <dbReference type="ARBA" id="ARBA00022475"/>
    </source>
</evidence>
<evidence type="ECO:0000256" key="9">
    <source>
        <dbReference type="ARBA" id="ARBA00022989"/>
    </source>
</evidence>
<keyword evidence="8" id="KW-0067">ATP-binding</keyword>
<evidence type="ECO:0000256" key="7">
    <source>
        <dbReference type="ARBA" id="ARBA00022741"/>
    </source>
</evidence>
<feature type="transmembrane region" description="Helical" evidence="12">
    <location>
        <begin position="150"/>
        <end position="170"/>
    </location>
</feature>
<dbReference type="InterPro" id="IPR027417">
    <property type="entry name" value="P-loop_NTPase"/>
</dbReference>
<dbReference type="SUPFAM" id="SSF90123">
    <property type="entry name" value="ABC transporter transmembrane region"/>
    <property type="match status" value="2"/>
</dbReference>
<organism evidence="15 16">
    <name type="scientific">Lagenidium giganteum</name>
    <dbReference type="NCBI Taxonomy" id="4803"/>
    <lineage>
        <taxon>Eukaryota</taxon>
        <taxon>Sar</taxon>
        <taxon>Stramenopiles</taxon>
        <taxon>Oomycota</taxon>
        <taxon>Peronosporomycetes</taxon>
        <taxon>Pythiales</taxon>
        <taxon>Pythiaceae</taxon>
    </lineage>
</organism>
<dbReference type="Pfam" id="PF00005">
    <property type="entry name" value="ABC_tran"/>
    <property type="match status" value="2"/>
</dbReference>
<evidence type="ECO:0000256" key="5">
    <source>
        <dbReference type="ARBA" id="ARBA00022692"/>
    </source>
</evidence>
<comment type="subcellular location">
    <subcellularLocation>
        <location evidence="2">Cell membrane</location>
        <topology evidence="2">Multi-pass membrane protein</topology>
    </subcellularLocation>
    <subcellularLocation>
        <location evidence="1">Vacuole membrane</location>
        <topology evidence="1">Multi-pass membrane protein</topology>
    </subcellularLocation>
</comment>
<feature type="transmembrane region" description="Helical" evidence="12">
    <location>
        <begin position="112"/>
        <end position="138"/>
    </location>
</feature>
<dbReference type="AlphaFoldDB" id="A0AAV2YV60"/>
<keyword evidence="6" id="KW-0677">Repeat</keyword>
<proteinExistence type="predicted"/>
<dbReference type="FunFam" id="3.40.50.300:FF:002145">
    <property type="entry name" value="ABC transporter (MsbA subfamily)"/>
    <property type="match status" value="1"/>
</dbReference>
<keyword evidence="5 12" id="KW-0812">Transmembrane</keyword>
<feature type="domain" description="ABC transporter" evidence="13">
    <location>
        <begin position="426"/>
        <end position="649"/>
    </location>
</feature>
<feature type="transmembrane region" description="Helical" evidence="12">
    <location>
        <begin position="759"/>
        <end position="782"/>
    </location>
</feature>
<feature type="domain" description="ABC transmembrane type-1" evidence="14">
    <location>
        <begin position="116"/>
        <end position="368"/>
    </location>
</feature>
<name>A0AAV2YV60_9STRA</name>
<evidence type="ECO:0000256" key="10">
    <source>
        <dbReference type="ARBA" id="ARBA00023136"/>
    </source>
</evidence>
<keyword evidence="16" id="KW-1185">Reference proteome</keyword>
<dbReference type="EMBL" id="DAKRPA010000131">
    <property type="protein sequence ID" value="DAZ97586.1"/>
    <property type="molecule type" value="Genomic_DNA"/>
</dbReference>
<feature type="domain" description="ABC transporter" evidence="13">
    <location>
        <begin position="1027"/>
        <end position="1253"/>
    </location>
</feature>
<dbReference type="InterPro" id="IPR003439">
    <property type="entry name" value="ABC_transporter-like_ATP-bd"/>
</dbReference>
<dbReference type="GO" id="GO:0005886">
    <property type="term" value="C:plasma membrane"/>
    <property type="evidence" value="ECO:0007669"/>
    <property type="project" value="UniProtKB-SubCell"/>
</dbReference>
<feature type="non-terminal residue" evidence="15">
    <location>
        <position position="1"/>
    </location>
</feature>
<evidence type="ECO:0000256" key="6">
    <source>
        <dbReference type="ARBA" id="ARBA00022737"/>
    </source>
</evidence>
<evidence type="ECO:0000256" key="1">
    <source>
        <dbReference type="ARBA" id="ARBA00004128"/>
    </source>
</evidence>
<keyword evidence="3" id="KW-0813">Transport</keyword>
<accession>A0AAV2YV60</accession>
<keyword evidence="4" id="KW-1003">Cell membrane</keyword>
<evidence type="ECO:0000256" key="8">
    <source>
        <dbReference type="ARBA" id="ARBA00022840"/>
    </source>
</evidence>
<evidence type="ECO:0000313" key="16">
    <source>
        <dbReference type="Proteomes" id="UP001146120"/>
    </source>
</evidence>
<dbReference type="SUPFAM" id="SSF52540">
    <property type="entry name" value="P-loop containing nucleoside triphosphate hydrolases"/>
    <property type="match status" value="2"/>
</dbReference>
<sequence length="1259" mass="139650">CIGPAGKMGTSGNAEPSYGTFSYDPAHPAHPVHDESATDPPTRWSSSWFSRLFFWYMGSYMKQNPLLRGRDWSSAWPLADDQHSERASKRFKQEYEAAGRLWVAMWRTEYTLFLRAGVLAVVTVVCSVVRSILVFFLLQSVLADVVYVRQALLLLGITCTVELVGQIAFAHRFRWQRMMQLRIAGALRVLLVEHSVMRATRQAIPLAELTDFYRNGAASVGALAATVHDLWTSATNLAASVVILVYVLRLSWIAIGLAIVVLSSVVLIQDVVSAHVTRAWTVEQANMMDVLHECFKSILSIKLHAWEKKATTRIDAVRDKEQCLRRRVGIVRALRDNSSWSLGLLMSTAIFLFYTITAKALTPAAVFSTYKLCTQVQTSFYDVLENLETSFHGLYKMRALEALLHASEKESTISTAQAFHDGGDVFVLENAQLATSTTTLLLSSISFRVKTGQLVVIHGATGSGKSTLLRALLGDGCSRGRMYCHEAMSIAYCAQEPWLQMRSIRDNIVSGMNFDEAKYMCVLDGCGLLDDLAMLADGDRTLVGPRGATLSGGQRARVALARACYSNADIYVLDDPLANVDPVLQGEIFRKCIVQLLAVKTVVLTTHNEEIVSSEMVDCVIAVDGLTASVTRQSTLATSGRVSALTASVFSARRAKVGLAPSSLQLWTAPSYPKTSKKTQAVACDKRSEDSSWLDVAWKYLLQMPRPNLWTIVAGTSFTGAFLSGFCQASVDRDLALMDWVTHYVPDQTKGLDVKFVEFAVLTALTLALFMLSSLSIVWFLFDNSAKQFGSMIETLFRIPVGFFEATPIGELLGYYANDLRHLDLSMIRGQSLILRGASMLLAGLGVVQHFAGASVTMICCACASFSNYQFLTSLNHLEYELEERQLSFLAQAVEGKETIRLFTTPQLQEFYTQLFQMIDEFSRVSSLIPEVTGYVVLRIAWFQVLIMLVLAVFVATRTSAGPVLGVVSFHMLEIGSNGLYLFGGILGIAMSLVRIDRLRHLKDKATEADVTPRTGLDDQWPLRGAIIFEHVCMCYISEVPLLRDVSFEVSGGEKIGVVGRTGSGKSSLAMALFRIRELTTGRILVDGMDVSRLDVRELRRRLCIVPQNPLFYKCTIQSYLDPFSIFDDAILWRILKRTGIANRFGDTLLNDAENWSAGERQLLSFSRALLHPSRIMVFDECFSACHQGSDERVLKVISRYLAKSTVLLITHRVEQLLDFDKILVLQDGRAVEFGPAKSLVSNPDSAFYEFLEATILVN</sequence>
<dbReference type="InterPro" id="IPR036640">
    <property type="entry name" value="ABC1_TM_sf"/>
</dbReference>
<reference evidence="15" key="1">
    <citation type="submission" date="2022-11" db="EMBL/GenBank/DDBJ databases">
        <authorList>
            <person name="Morgan W.R."/>
            <person name="Tartar A."/>
        </authorList>
    </citation>
    <scope>NUCLEOTIDE SEQUENCE</scope>
    <source>
        <strain evidence="15">ARSEF 373</strain>
    </source>
</reference>
<dbReference type="GO" id="GO:0005774">
    <property type="term" value="C:vacuolar membrane"/>
    <property type="evidence" value="ECO:0007669"/>
    <property type="project" value="UniProtKB-SubCell"/>
</dbReference>
<dbReference type="PANTHER" id="PTHR24223:SF443">
    <property type="entry name" value="MULTIDRUG-RESISTANCE LIKE PROTEIN 1, ISOFORM I"/>
    <property type="match status" value="1"/>
</dbReference>
<dbReference type="PROSITE" id="PS50893">
    <property type="entry name" value="ABC_TRANSPORTER_2"/>
    <property type="match status" value="2"/>
</dbReference>
<dbReference type="Proteomes" id="UP001146120">
    <property type="component" value="Unassembled WGS sequence"/>
</dbReference>
<dbReference type="GO" id="GO:0005524">
    <property type="term" value="F:ATP binding"/>
    <property type="evidence" value="ECO:0007669"/>
    <property type="project" value="UniProtKB-KW"/>
</dbReference>
<comment type="caution">
    <text evidence="15">The sequence shown here is derived from an EMBL/GenBank/DDBJ whole genome shotgun (WGS) entry which is preliminary data.</text>
</comment>
<evidence type="ECO:0000259" key="14">
    <source>
        <dbReference type="PROSITE" id="PS50929"/>
    </source>
</evidence>
<dbReference type="InterPro" id="IPR011527">
    <property type="entry name" value="ABC1_TM_dom"/>
</dbReference>
<dbReference type="SMART" id="SM00382">
    <property type="entry name" value="AAA"/>
    <property type="match status" value="2"/>
</dbReference>
<feature type="transmembrane region" description="Helical" evidence="12">
    <location>
        <begin position="709"/>
        <end position="731"/>
    </location>
</feature>
<dbReference type="Gene3D" id="1.20.1560.10">
    <property type="entry name" value="ABC transporter type 1, transmembrane domain"/>
    <property type="match status" value="2"/>
</dbReference>
<dbReference type="Gene3D" id="3.40.50.300">
    <property type="entry name" value="P-loop containing nucleotide triphosphate hydrolases"/>
    <property type="match status" value="2"/>
</dbReference>
<dbReference type="GO" id="GO:0016887">
    <property type="term" value="F:ATP hydrolysis activity"/>
    <property type="evidence" value="ECO:0007669"/>
    <property type="project" value="InterPro"/>
</dbReference>
<dbReference type="InterPro" id="IPR050173">
    <property type="entry name" value="ABC_transporter_C-like"/>
</dbReference>
<evidence type="ECO:0000256" key="12">
    <source>
        <dbReference type="SAM" id="Phobius"/>
    </source>
</evidence>
<dbReference type="InterPro" id="IPR003593">
    <property type="entry name" value="AAA+_ATPase"/>
</dbReference>
<feature type="transmembrane region" description="Helical" evidence="12">
    <location>
        <begin position="340"/>
        <end position="361"/>
    </location>
</feature>
<dbReference type="GO" id="GO:0140359">
    <property type="term" value="F:ABC-type transporter activity"/>
    <property type="evidence" value="ECO:0007669"/>
    <property type="project" value="InterPro"/>
</dbReference>
<keyword evidence="7" id="KW-0547">Nucleotide-binding</keyword>
<keyword evidence="10 12" id="KW-0472">Membrane</keyword>
<feature type="transmembrane region" description="Helical" evidence="12">
    <location>
        <begin position="932"/>
        <end position="955"/>
    </location>
</feature>
<feature type="transmembrane region" description="Helical" evidence="12">
    <location>
        <begin position="975"/>
        <end position="994"/>
    </location>
</feature>
<protein>
    <submittedName>
        <fullName evidence="15">Uncharacterized protein</fullName>
    </submittedName>
</protein>
<dbReference type="PROSITE" id="PS50929">
    <property type="entry name" value="ABC_TM1F"/>
    <property type="match status" value="1"/>
</dbReference>
<evidence type="ECO:0000313" key="15">
    <source>
        <dbReference type="EMBL" id="DAZ97586.1"/>
    </source>
</evidence>
<evidence type="ECO:0000256" key="2">
    <source>
        <dbReference type="ARBA" id="ARBA00004651"/>
    </source>
</evidence>
<keyword evidence="9 12" id="KW-1133">Transmembrane helix</keyword>
<evidence type="ECO:0000256" key="11">
    <source>
        <dbReference type="ARBA" id="ARBA00023180"/>
    </source>
</evidence>
<evidence type="ECO:0000256" key="3">
    <source>
        <dbReference type="ARBA" id="ARBA00022448"/>
    </source>
</evidence>
<gene>
    <name evidence="15" type="ORF">N0F65_005558</name>
</gene>
<dbReference type="PANTHER" id="PTHR24223">
    <property type="entry name" value="ATP-BINDING CASSETTE SUB-FAMILY C"/>
    <property type="match status" value="1"/>
</dbReference>
<reference evidence="15" key="2">
    <citation type="journal article" date="2023" name="Microbiol Resour">
        <title>Decontamination and Annotation of the Draft Genome Sequence of the Oomycete Lagenidium giganteum ARSEF 373.</title>
        <authorList>
            <person name="Morgan W.R."/>
            <person name="Tartar A."/>
        </authorList>
    </citation>
    <scope>NUCLEOTIDE SEQUENCE</scope>
    <source>
        <strain evidence="15">ARSEF 373</strain>
    </source>
</reference>
<keyword evidence="11" id="KW-0325">Glycoprotein</keyword>
<feature type="transmembrane region" description="Helical" evidence="12">
    <location>
        <begin position="241"/>
        <end position="268"/>
    </location>
</feature>